<dbReference type="Proteomes" id="UP000245946">
    <property type="component" value="Unassembled WGS sequence"/>
</dbReference>
<feature type="compositionally biased region" description="Basic and acidic residues" evidence="1">
    <location>
        <begin position="418"/>
        <end position="427"/>
    </location>
</feature>
<feature type="compositionally biased region" description="Low complexity" evidence="1">
    <location>
        <begin position="604"/>
        <end position="622"/>
    </location>
</feature>
<feature type="compositionally biased region" description="Low complexity" evidence="1">
    <location>
        <begin position="671"/>
        <end position="681"/>
    </location>
</feature>
<feature type="region of interest" description="Disordered" evidence="1">
    <location>
        <begin position="418"/>
        <end position="745"/>
    </location>
</feature>
<feature type="region of interest" description="Disordered" evidence="1">
    <location>
        <begin position="303"/>
        <end position="340"/>
    </location>
</feature>
<evidence type="ECO:0000313" key="2">
    <source>
        <dbReference type="EMBL" id="PWN95249.1"/>
    </source>
</evidence>
<feature type="compositionally biased region" description="Low complexity" evidence="1">
    <location>
        <begin position="500"/>
        <end position="514"/>
    </location>
</feature>
<feature type="compositionally biased region" description="Low complexity" evidence="1">
    <location>
        <begin position="304"/>
        <end position="313"/>
    </location>
</feature>
<dbReference type="GeneID" id="37273067"/>
<gene>
    <name evidence="2" type="ORF">FA09DRAFT_362909</name>
</gene>
<feature type="compositionally biased region" description="Polar residues" evidence="1">
    <location>
        <begin position="639"/>
        <end position="649"/>
    </location>
</feature>
<feature type="compositionally biased region" description="Basic and acidic residues" evidence="1">
    <location>
        <begin position="874"/>
        <end position="889"/>
    </location>
</feature>
<feature type="region of interest" description="Disordered" evidence="1">
    <location>
        <begin position="866"/>
        <end position="889"/>
    </location>
</feature>
<sequence length="889" mass="93594">MAASPAIAYYLAPHAGAPSARSGSPSTAAQPRTIHLRLSHDVVAQLTSEQAPSLFLNLDPSVSSLIIDGVSHALTRAEETSPHDLYLEPRAEASPDDATPRLLRHVGSIGCKLSLRQSLASSGTAASRLKERRGEEEAKRDANRAVLLDGSSLLRTRQSASTASLRAKRPEAGPAAKLRSNLGLAGASRSDSARPGHSAAASRASTPGGGSSLPGSPNVPTSRMAGTGSRPTHPSAITPLSTPRISDLDKQGEGSPPSLRVRLIQLLAPGPLPRRRIVAQLRAPEAQILKLLSNHAHAPAHLQSAGSASLSSSRKFQGPVNRRAGGKAAASPASGATGIGPGTMFALSDTAYLDARLDWPDYDARTRVQVSDAAEAAFDRMHLPTDALPRRHLYPDGRPTAETRAQWERERLAREAVEKMDDGHDLSDAAEDEAEEGALEDDDASSSVADVSEYRGSTDASSSHRMGPSGQDTADVQALGDLRRAGRTALSPQTLSPLKGLGLSGAPASPSASHHALEPGVESADDGSDDVSARTRSARSAGASTKKRKSGSALDRLKKAVKSKGATPVQRTRELERAKARKDKEETFKAAGSSALPAKRIEKSAASSSTSAATRSSSSSDRLSSEQGQLAEQLAVRTSMRQAGDTTAASRPGAKQSLSARAYTDSEDEVSASGGRASSSSKQLRPSAGRLSRSAERASGSTSPTASAHLATGGDQRRSGLPEQPRSSMAGPTRHGVGLGASQSTEPWLDVRNSADWTRLRERFSRVYAEYKAGWEHIQGERRALQAELAAAKGDGPLTTSRDGIAPHHMPPAVGPQLVPLQQERGASAGYAWRHSLASTPQKGPLSFEEVTIALQRQTELQGQLQRMKTALQESKERIQDGERPLQVR</sequence>
<feature type="region of interest" description="Disordered" evidence="1">
    <location>
        <begin position="157"/>
        <end position="256"/>
    </location>
</feature>
<name>A0A316Z122_9BASI</name>
<feature type="compositionally biased region" description="Acidic residues" evidence="1">
    <location>
        <begin position="428"/>
        <end position="444"/>
    </location>
</feature>
<feature type="compositionally biased region" description="Basic and acidic residues" evidence="1">
    <location>
        <begin position="128"/>
        <end position="143"/>
    </location>
</feature>
<evidence type="ECO:0000313" key="3">
    <source>
        <dbReference type="Proteomes" id="UP000245946"/>
    </source>
</evidence>
<feature type="compositionally biased region" description="Low complexity" evidence="1">
    <location>
        <begin position="534"/>
        <end position="544"/>
    </location>
</feature>
<dbReference type="RefSeq" id="XP_025595528.1">
    <property type="nucleotide sequence ID" value="XM_025745523.1"/>
</dbReference>
<feature type="compositionally biased region" description="Basic and acidic residues" evidence="1">
    <location>
        <begin position="571"/>
        <end position="588"/>
    </location>
</feature>
<dbReference type="AlphaFoldDB" id="A0A316Z122"/>
<protein>
    <submittedName>
        <fullName evidence="2">Uncharacterized protein</fullName>
    </submittedName>
</protein>
<dbReference type="EMBL" id="KZ819305">
    <property type="protein sequence ID" value="PWN95249.1"/>
    <property type="molecule type" value="Genomic_DNA"/>
</dbReference>
<proteinExistence type="predicted"/>
<feature type="region of interest" description="Disordered" evidence="1">
    <location>
        <begin position="122"/>
        <end position="143"/>
    </location>
</feature>
<reference evidence="2 3" key="1">
    <citation type="journal article" date="2018" name="Mol. Biol. Evol.">
        <title>Broad Genomic Sampling Reveals a Smut Pathogenic Ancestry of the Fungal Clade Ustilaginomycotina.</title>
        <authorList>
            <person name="Kijpornyongpan T."/>
            <person name="Mondo S.J."/>
            <person name="Barry K."/>
            <person name="Sandor L."/>
            <person name="Lee J."/>
            <person name="Lipzen A."/>
            <person name="Pangilinan J."/>
            <person name="LaButti K."/>
            <person name="Hainaut M."/>
            <person name="Henrissat B."/>
            <person name="Grigoriev I.V."/>
            <person name="Spatafora J.W."/>
            <person name="Aime M.C."/>
        </authorList>
    </citation>
    <scope>NUCLEOTIDE SEQUENCE [LARGE SCALE GENOMIC DNA]</scope>
    <source>
        <strain evidence="2 3">MCA 4186</strain>
    </source>
</reference>
<feature type="compositionally biased region" description="Polar residues" evidence="1">
    <location>
        <begin position="458"/>
        <end position="474"/>
    </location>
</feature>
<dbReference type="OrthoDB" id="2587563at2759"/>
<dbReference type="STRING" id="58919.A0A316Z122"/>
<accession>A0A316Z122</accession>
<feature type="compositionally biased region" description="Low complexity" evidence="1">
    <location>
        <begin position="326"/>
        <end position="336"/>
    </location>
</feature>
<organism evidence="2 3">
    <name type="scientific">Tilletiopsis washingtonensis</name>
    <dbReference type="NCBI Taxonomy" id="58919"/>
    <lineage>
        <taxon>Eukaryota</taxon>
        <taxon>Fungi</taxon>
        <taxon>Dikarya</taxon>
        <taxon>Basidiomycota</taxon>
        <taxon>Ustilaginomycotina</taxon>
        <taxon>Exobasidiomycetes</taxon>
        <taxon>Entylomatales</taxon>
        <taxon>Entylomatales incertae sedis</taxon>
        <taxon>Tilletiopsis</taxon>
    </lineage>
</organism>
<evidence type="ECO:0000256" key="1">
    <source>
        <dbReference type="SAM" id="MobiDB-lite"/>
    </source>
</evidence>
<keyword evidence="3" id="KW-1185">Reference proteome</keyword>